<proteinExistence type="predicted"/>
<keyword evidence="2 4" id="KW-0863">Zinc-finger</keyword>
<feature type="domain" description="BRCT" evidence="7">
    <location>
        <begin position="963"/>
        <end position="1045"/>
    </location>
</feature>
<dbReference type="InterPro" id="IPR013083">
    <property type="entry name" value="Znf_RING/FYVE/PHD"/>
</dbReference>
<evidence type="ECO:0000313" key="9">
    <source>
        <dbReference type="Proteomes" id="UP000187406"/>
    </source>
</evidence>
<dbReference type="EMBL" id="BDDD01002654">
    <property type="protein sequence ID" value="GAV82528.1"/>
    <property type="molecule type" value="Genomic_DNA"/>
</dbReference>
<feature type="compositionally biased region" description="Basic and acidic residues" evidence="5">
    <location>
        <begin position="873"/>
        <end position="884"/>
    </location>
</feature>
<organism evidence="8 9">
    <name type="scientific">Cephalotus follicularis</name>
    <name type="common">Albany pitcher plant</name>
    <dbReference type="NCBI Taxonomy" id="3775"/>
    <lineage>
        <taxon>Eukaryota</taxon>
        <taxon>Viridiplantae</taxon>
        <taxon>Streptophyta</taxon>
        <taxon>Embryophyta</taxon>
        <taxon>Tracheophyta</taxon>
        <taxon>Spermatophyta</taxon>
        <taxon>Magnoliopsida</taxon>
        <taxon>eudicotyledons</taxon>
        <taxon>Gunneridae</taxon>
        <taxon>Pentapetalae</taxon>
        <taxon>rosids</taxon>
        <taxon>fabids</taxon>
        <taxon>Oxalidales</taxon>
        <taxon>Cephalotaceae</taxon>
        <taxon>Cephalotus</taxon>
    </lineage>
</organism>
<dbReference type="InterPro" id="IPR001357">
    <property type="entry name" value="BRCT_dom"/>
</dbReference>
<dbReference type="STRING" id="3775.A0A1Q3CR32"/>
<dbReference type="SMART" id="SM00292">
    <property type="entry name" value="BRCT"/>
    <property type="match status" value="4"/>
</dbReference>
<dbReference type="InterPro" id="IPR011011">
    <property type="entry name" value="Znf_FYVE_PHD"/>
</dbReference>
<sequence length="1286" mass="142383">MDAHSPSKPFLGVRFVLFGFDPINQRNVRSKLFDGGGVDVGQYSDNCTHVVVDKIVYDDTVCVTARNDGKTLVTGLWVDHSFDTGMPIDATSIMYRPLKDLNGIPGAKSLVMCLTGYQRQDRDDIMTMVALMGAQFSKPLVANKVTHLICYKFEGEKFELAKKMKKIKLINHLWLEDCLRDWELHSEANYNKSGYELEMEAEAKDSEEEAEDSAVKQFGSKSMSISPRNLRAGMLSGSELPNSVGEVPKVSLCSTVPEDTSHVVSANILSTPGIQNQSHRVSSFDDVNVLEAYGCQRTNAYRDATSADLSSLHDRTPNSAKVDKLLASSSKSVNKSSESDTKFGSVSYSRKTLRKSTLPTFSRQLPSNVCGSVEANFGVEHADTKDRIGSGYDGTLRKGTELHLVEDISEILPQKRLTDISGAVPKSPIVSPNAKVSMLGSPSEINRIQGMEPTSLADGLLESDKHLSNDGHCFNETANLNATRNSPSSVSRIMSSSLNKKSFIHDLDFETSGPGQTGNAENSPQKSSGAYRESTVACKPDIGNMEMERSVLAVPGAVDRQNQSQNVEVSLPNNRNSEMENAHCPAYSDFLEGVNDKLIENPPSKKMAIKKSLGSRPKLDKSANKKGSIYPKKSPLKNDPAICLGRGKEVADHEKFTGANTVKISSHARSHEASKEVQRESITNFGDDIVNRIEFMDDETEPPDDIDKHVFDKAFNKEKSGVVELTHEVEKMTKKKSGVWHNEDNLKVNMNDDAVVAEEEINGTELDSAIHHKKFEVGELNLKGDGMKRKIIRGKRQSSDKAKTNNVPAVREVKKSKKIVNEEGTQNGKEGEMEKEKNVQHSAEKPKRSSLSANKWEVKKSKKSANEEGTQNGKEEEMEKDNKNLQHPAGKTKSSTLSANKLEKSQGDKENQPFVGKDQNLNFGSHHVGKSIVRASKAIKKSNPNVTPEGEVVSKLKNEPVCFILSGHRLQRKEFQQVIRRLKGRFCRDSHQWSYQATHFIAPDPIRRTEKFFAAAASGRWILKTDYLSACSQAGKFLAEEPYEWHKNGLNEDGAINLEGPRKWRILRERTGHGALYGMRVIVYGECIAPPLDTLKRTVKAGDGTILATSPPYSRFLKSGVDYAIVSPGMPHVDLWVQEFLKHEIPCVVADYLVEYVCKPGYSLERHVLYSTHAWAEKSFANLQRRAEEIVENMTPPDVCDSSDIACQVCGSRDRGEFMLICGNESGSVGCGIGTHIDCCDPPLEDVPEEDWFCLKCSRSNNDKGRSGKKRKKGHSVLKSEPFPSC</sequence>
<dbReference type="GO" id="GO:0008270">
    <property type="term" value="F:zinc ion binding"/>
    <property type="evidence" value="ECO:0007669"/>
    <property type="project" value="UniProtKB-KW"/>
</dbReference>
<evidence type="ECO:0000259" key="7">
    <source>
        <dbReference type="PROSITE" id="PS50172"/>
    </source>
</evidence>
<feature type="region of interest" description="Disordered" evidence="5">
    <location>
        <begin position="788"/>
        <end position="923"/>
    </location>
</feature>
<feature type="domain" description="BRCT" evidence="7">
    <location>
        <begin position="108"/>
        <end position="192"/>
    </location>
</feature>
<dbReference type="PANTHER" id="PTHR47181">
    <property type="entry name" value="BRCA1 C TERMINUS DOMAIN CONTAINING PROTEIN, EXPRESSED"/>
    <property type="match status" value="1"/>
</dbReference>
<dbReference type="InterPro" id="IPR019787">
    <property type="entry name" value="Znf_PHD-finger"/>
</dbReference>
<evidence type="ECO:0000256" key="5">
    <source>
        <dbReference type="SAM" id="MobiDB-lite"/>
    </source>
</evidence>
<feature type="compositionally biased region" description="Polar residues" evidence="5">
    <location>
        <begin position="513"/>
        <end position="528"/>
    </location>
</feature>
<feature type="compositionally biased region" description="Basic and acidic residues" evidence="5">
    <location>
        <begin position="901"/>
        <end position="911"/>
    </location>
</feature>
<evidence type="ECO:0000256" key="2">
    <source>
        <dbReference type="ARBA" id="ARBA00022771"/>
    </source>
</evidence>
<dbReference type="InParanoid" id="A0A1Q3CR32"/>
<keyword evidence="1" id="KW-0479">Metal-binding</keyword>
<evidence type="ECO:0000256" key="3">
    <source>
        <dbReference type="ARBA" id="ARBA00022833"/>
    </source>
</evidence>
<dbReference type="SUPFAM" id="SSF57903">
    <property type="entry name" value="FYVE/PHD zinc finger"/>
    <property type="match status" value="1"/>
</dbReference>
<dbReference type="InterPro" id="IPR036420">
    <property type="entry name" value="BRCT_dom_sf"/>
</dbReference>
<accession>A0A1Q3CR32</accession>
<dbReference type="Pfam" id="PF00533">
    <property type="entry name" value="BRCT"/>
    <property type="match status" value="1"/>
</dbReference>
<dbReference type="SUPFAM" id="SSF52113">
    <property type="entry name" value="BRCT domain"/>
    <property type="match status" value="3"/>
</dbReference>
<feature type="compositionally biased region" description="Basic and acidic residues" evidence="5">
    <location>
        <begin position="829"/>
        <end position="847"/>
    </location>
</feature>
<gene>
    <name evidence="8" type="ORF">CFOL_v3_25979</name>
</gene>
<dbReference type="PROSITE" id="PS50172">
    <property type="entry name" value="BRCT"/>
    <property type="match status" value="3"/>
</dbReference>
<evidence type="ECO:0000256" key="1">
    <source>
        <dbReference type="ARBA" id="ARBA00022723"/>
    </source>
</evidence>
<dbReference type="PROSITE" id="PS50016">
    <property type="entry name" value="ZF_PHD_2"/>
    <property type="match status" value="1"/>
</dbReference>
<dbReference type="Pfam" id="PF12738">
    <property type="entry name" value="PTCB-BRCT"/>
    <property type="match status" value="1"/>
</dbReference>
<reference evidence="9" key="1">
    <citation type="submission" date="2016-04" db="EMBL/GenBank/DDBJ databases">
        <title>Cephalotus genome sequencing.</title>
        <authorList>
            <person name="Fukushima K."/>
            <person name="Hasebe M."/>
            <person name="Fang X."/>
        </authorList>
    </citation>
    <scope>NUCLEOTIDE SEQUENCE [LARGE SCALE GENOMIC DNA]</scope>
    <source>
        <strain evidence="9">cv. St1</strain>
    </source>
</reference>
<feature type="region of interest" description="Disordered" evidence="5">
    <location>
        <begin position="326"/>
        <end position="345"/>
    </location>
</feature>
<name>A0A1Q3CR32_CEPFO</name>
<feature type="compositionally biased region" description="Basic residues" evidence="5">
    <location>
        <begin position="1267"/>
        <end position="1276"/>
    </location>
</feature>
<evidence type="ECO:0000256" key="4">
    <source>
        <dbReference type="PROSITE-ProRule" id="PRU00146"/>
    </source>
</evidence>
<dbReference type="FunCoup" id="A0A1Q3CR32">
    <property type="interactions" value="46"/>
</dbReference>
<dbReference type="PANTHER" id="PTHR47181:SF2">
    <property type="entry name" value="BRCA1 C TERMINUS DOMAIN CONTAINING PROTEIN, EXPRESSED"/>
    <property type="match status" value="1"/>
</dbReference>
<keyword evidence="9" id="KW-1185">Reference proteome</keyword>
<dbReference type="OrthoDB" id="1935339at2759"/>
<dbReference type="Pfam" id="PF00628">
    <property type="entry name" value="PHD"/>
    <property type="match status" value="1"/>
</dbReference>
<dbReference type="InterPro" id="IPR001965">
    <property type="entry name" value="Znf_PHD"/>
</dbReference>
<protein>
    <submittedName>
        <fullName evidence="8">BRCT domain-containing protein/PHD domain-containing protein/PTCB-BRCT domain-containing protein</fullName>
    </submittedName>
</protein>
<feature type="region of interest" description="Disordered" evidence="5">
    <location>
        <begin position="609"/>
        <end position="637"/>
    </location>
</feature>
<feature type="domain" description="PHD-type" evidence="6">
    <location>
        <begin position="1204"/>
        <end position="1260"/>
    </location>
</feature>
<dbReference type="InterPro" id="IPR044254">
    <property type="entry name" value="At4g02110-like"/>
</dbReference>
<dbReference type="Gene3D" id="3.40.50.10190">
    <property type="entry name" value="BRCT domain"/>
    <property type="match status" value="4"/>
</dbReference>
<keyword evidence="3" id="KW-0862">Zinc</keyword>
<evidence type="ECO:0000259" key="6">
    <source>
        <dbReference type="PROSITE" id="PS50016"/>
    </source>
</evidence>
<dbReference type="Proteomes" id="UP000187406">
    <property type="component" value="Unassembled WGS sequence"/>
</dbReference>
<dbReference type="Gene3D" id="3.30.40.10">
    <property type="entry name" value="Zinc/RING finger domain, C3HC4 (zinc finger)"/>
    <property type="match status" value="1"/>
</dbReference>
<evidence type="ECO:0000313" key="8">
    <source>
        <dbReference type="EMBL" id="GAV82528.1"/>
    </source>
</evidence>
<feature type="region of interest" description="Disordered" evidence="5">
    <location>
        <begin position="1260"/>
        <end position="1286"/>
    </location>
</feature>
<dbReference type="SMART" id="SM00249">
    <property type="entry name" value="PHD"/>
    <property type="match status" value="1"/>
</dbReference>
<comment type="caution">
    <text evidence="8">The sequence shown here is derived from an EMBL/GenBank/DDBJ whole genome shotgun (WGS) entry which is preliminary data.</text>
</comment>
<dbReference type="CDD" id="cd17738">
    <property type="entry name" value="BRCT_TopBP1_rpt7"/>
    <property type="match status" value="1"/>
</dbReference>
<feature type="domain" description="BRCT" evidence="7">
    <location>
        <begin position="5"/>
        <end position="95"/>
    </location>
</feature>
<feature type="region of interest" description="Disordered" evidence="5">
    <location>
        <begin position="507"/>
        <end position="533"/>
    </location>
</feature>